<accession>A0A0A9VZJ8</accession>
<feature type="non-terminal residue" evidence="1">
    <location>
        <position position="1"/>
    </location>
</feature>
<keyword evidence="1" id="KW-0282">Flagellum</keyword>
<keyword evidence="1" id="KW-0966">Cell projection</keyword>
<reference evidence="1" key="1">
    <citation type="journal article" date="2014" name="PLoS ONE">
        <title>Transcriptome-Based Identification of ABC Transporters in the Western Tarnished Plant Bug Lygus hesperus.</title>
        <authorList>
            <person name="Hull J.J."/>
            <person name="Chaney K."/>
            <person name="Geib S.M."/>
            <person name="Fabrick J.A."/>
            <person name="Brent C.S."/>
            <person name="Walsh D."/>
            <person name="Lavine L.C."/>
        </authorList>
    </citation>
    <scope>NUCLEOTIDE SEQUENCE</scope>
</reference>
<reference evidence="1" key="2">
    <citation type="submission" date="2014-07" db="EMBL/GenBank/DDBJ databases">
        <authorList>
            <person name="Hull J."/>
        </authorList>
    </citation>
    <scope>NUCLEOTIDE SEQUENCE</scope>
</reference>
<feature type="non-terminal residue" evidence="1">
    <location>
        <position position="206"/>
    </location>
</feature>
<proteinExistence type="predicted"/>
<dbReference type="EMBL" id="GBHO01043018">
    <property type="protein sequence ID" value="JAG00586.1"/>
    <property type="molecule type" value="Transcribed_RNA"/>
</dbReference>
<name>A0A0A9VZJ8_LYGHE</name>
<evidence type="ECO:0000313" key="1">
    <source>
        <dbReference type="EMBL" id="JAG00586.1"/>
    </source>
</evidence>
<gene>
    <name evidence="1" type="primary">flgC</name>
    <name evidence="1" type="ORF">CM83_103574</name>
</gene>
<sequence>SIRNSVLIFIWSGGSQTQIMDEPSRAGKRKSTTSVPRKTAIPIHDRQLVYKVFNFFSTNKAKYKFDNIMALTLQATGVSATSIKRIVSEGKASQQETGNPTFLDPYKKRRLPRKKKVEFDAFSEDALRRKIYAFYVERKQRPTINKLNAELREDGIANCSREFVRLKLKEIGFKWKKSPTNRSLLVEDPSIVSWRIDFLRKMKQFR</sequence>
<dbReference type="AlphaFoldDB" id="A0A0A9VZJ8"/>
<protein>
    <submittedName>
        <fullName evidence="1">Flagellar basal-body rod protein flgC</fullName>
    </submittedName>
</protein>
<organism evidence="1">
    <name type="scientific">Lygus hesperus</name>
    <name type="common">Western plant bug</name>
    <dbReference type="NCBI Taxonomy" id="30085"/>
    <lineage>
        <taxon>Eukaryota</taxon>
        <taxon>Metazoa</taxon>
        <taxon>Ecdysozoa</taxon>
        <taxon>Arthropoda</taxon>
        <taxon>Hexapoda</taxon>
        <taxon>Insecta</taxon>
        <taxon>Pterygota</taxon>
        <taxon>Neoptera</taxon>
        <taxon>Paraneoptera</taxon>
        <taxon>Hemiptera</taxon>
        <taxon>Heteroptera</taxon>
        <taxon>Panheteroptera</taxon>
        <taxon>Cimicomorpha</taxon>
        <taxon>Miridae</taxon>
        <taxon>Mirini</taxon>
        <taxon>Lygus</taxon>
    </lineage>
</organism>
<keyword evidence="1" id="KW-0969">Cilium</keyword>